<dbReference type="Proteomes" id="UP000745859">
    <property type="component" value="Unassembled WGS sequence"/>
</dbReference>
<accession>A0ABX0U886</accession>
<proteinExistence type="predicted"/>
<sequence>MKDIAIQLVDNTDSNGELMDVKIQPVRDANGKIIQGIVIGDTLQQNKALILIAHPNDFKANPTLGVGIGDITLDSDLLDYRHEIREQFSKDGLKITELDLYSVDSVKIEAHYE</sequence>
<dbReference type="EMBL" id="JAASQL010000001">
    <property type="protein sequence ID" value="NIJ45067.1"/>
    <property type="molecule type" value="Genomic_DNA"/>
</dbReference>
<reference evidence="1 2" key="1">
    <citation type="submission" date="2020-03" db="EMBL/GenBank/DDBJ databases">
        <title>Genomic Encyclopedia of Type Strains, Phase IV (KMG-IV): sequencing the most valuable type-strain genomes for metagenomic binning, comparative biology and taxonomic classification.</title>
        <authorList>
            <person name="Goeker M."/>
        </authorList>
    </citation>
    <scope>NUCLEOTIDE SEQUENCE [LARGE SCALE GENOMIC DNA]</scope>
    <source>
        <strain evidence="1 2">DSM 101599</strain>
    </source>
</reference>
<comment type="caution">
    <text evidence="1">The sequence shown here is derived from an EMBL/GenBank/DDBJ whole genome shotgun (WGS) entry which is preliminary data.</text>
</comment>
<keyword evidence="2" id="KW-1185">Reference proteome</keyword>
<protein>
    <submittedName>
        <fullName evidence="1">Uncharacterized protein</fullName>
    </submittedName>
</protein>
<evidence type="ECO:0000313" key="1">
    <source>
        <dbReference type="EMBL" id="NIJ45067.1"/>
    </source>
</evidence>
<name>A0ABX0U886_9FLAO</name>
<evidence type="ECO:0000313" key="2">
    <source>
        <dbReference type="Proteomes" id="UP000745859"/>
    </source>
</evidence>
<organism evidence="1 2">
    <name type="scientific">Wenyingzhuangia heitensis</name>
    <dbReference type="NCBI Taxonomy" id="1487859"/>
    <lineage>
        <taxon>Bacteria</taxon>
        <taxon>Pseudomonadati</taxon>
        <taxon>Bacteroidota</taxon>
        <taxon>Flavobacteriia</taxon>
        <taxon>Flavobacteriales</taxon>
        <taxon>Flavobacteriaceae</taxon>
        <taxon>Wenyingzhuangia</taxon>
    </lineage>
</organism>
<dbReference type="RefSeq" id="WP_167186239.1">
    <property type="nucleotide sequence ID" value="NZ_JAASQL010000001.1"/>
</dbReference>
<gene>
    <name evidence="1" type="ORF">FHR24_001506</name>
</gene>